<keyword evidence="3" id="KW-1185">Reference proteome</keyword>
<dbReference type="EMBL" id="KV425597">
    <property type="protein sequence ID" value="KZT22313.1"/>
    <property type="molecule type" value="Genomic_DNA"/>
</dbReference>
<keyword evidence="1" id="KW-0472">Membrane</keyword>
<sequence>MNELQSPLEHHKVVVNYDLLGDSFGVMLAMMLVPMHKPKRLMHLVMVSCPPSIELRLSLDQLGQAREIDIHVILTGKGDICRYTRLRCHQMVRCPRASVVEELPTMRDPSNNLTVPR</sequence>
<protein>
    <submittedName>
        <fullName evidence="2">Uncharacterized protein</fullName>
    </submittedName>
</protein>
<dbReference type="Proteomes" id="UP000076761">
    <property type="component" value="Unassembled WGS sequence"/>
</dbReference>
<evidence type="ECO:0000256" key="1">
    <source>
        <dbReference type="SAM" id="Phobius"/>
    </source>
</evidence>
<dbReference type="AlphaFoldDB" id="A0A165QEB6"/>
<reference evidence="2 3" key="1">
    <citation type="journal article" date="2016" name="Mol. Biol. Evol.">
        <title>Comparative Genomics of Early-Diverging Mushroom-Forming Fungi Provides Insights into the Origins of Lignocellulose Decay Capabilities.</title>
        <authorList>
            <person name="Nagy L.G."/>
            <person name="Riley R."/>
            <person name="Tritt A."/>
            <person name="Adam C."/>
            <person name="Daum C."/>
            <person name="Floudas D."/>
            <person name="Sun H."/>
            <person name="Yadav J.S."/>
            <person name="Pangilinan J."/>
            <person name="Larsson K.H."/>
            <person name="Matsuura K."/>
            <person name="Barry K."/>
            <person name="Labutti K."/>
            <person name="Kuo R."/>
            <person name="Ohm R.A."/>
            <person name="Bhattacharya S.S."/>
            <person name="Shirouzu T."/>
            <person name="Yoshinaga Y."/>
            <person name="Martin F.M."/>
            <person name="Grigoriev I.V."/>
            <person name="Hibbett D.S."/>
        </authorList>
    </citation>
    <scope>NUCLEOTIDE SEQUENCE [LARGE SCALE GENOMIC DNA]</scope>
    <source>
        <strain evidence="2 3">HHB14362 ss-1</strain>
    </source>
</reference>
<proteinExistence type="predicted"/>
<dbReference type="InParanoid" id="A0A165QEB6"/>
<feature type="transmembrane region" description="Helical" evidence="1">
    <location>
        <begin position="14"/>
        <end position="33"/>
    </location>
</feature>
<gene>
    <name evidence="2" type="ORF">NEOLEDRAFT_1138241</name>
</gene>
<organism evidence="2 3">
    <name type="scientific">Neolentinus lepideus HHB14362 ss-1</name>
    <dbReference type="NCBI Taxonomy" id="1314782"/>
    <lineage>
        <taxon>Eukaryota</taxon>
        <taxon>Fungi</taxon>
        <taxon>Dikarya</taxon>
        <taxon>Basidiomycota</taxon>
        <taxon>Agaricomycotina</taxon>
        <taxon>Agaricomycetes</taxon>
        <taxon>Gloeophyllales</taxon>
        <taxon>Gloeophyllaceae</taxon>
        <taxon>Neolentinus</taxon>
    </lineage>
</organism>
<evidence type="ECO:0000313" key="3">
    <source>
        <dbReference type="Proteomes" id="UP000076761"/>
    </source>
</evidence>
<dbReference type="OrthoDB" id="190201at2759"/>
<keyword evidence="1" id="KW-0812">Transmembrane</keyword>
<keyword evidence="1" id="KW-1133">Transmembrane helix</keyword>
<accession>A0A165QEB6</accession>
<evidence type="ECO:0000313" key="2">
    <source>
        <dbReference type="EMBL" id="KZT22313.1"/>
    </source>
</evidence>
<name>A0A165QEB6_9AGAM</name>